<dbReference type="EMBL" id="WOFH01000015">
    <property type="protein sequence ID" value="MUN41612.1"/>
    <property type="molecule type" value="Genomic_DNA"/>
</dbReference>
<evidence type="ECO:0000256" key="1">
    <source>
        <dbReference type="SAM" id="Phobius"/>
    </source>
</evidence>
<protein>
    <submittedName>
        <fullName evidence="2">Sigma-70 family RNA polymerase sigma factor</fullName>
    </submittedName>
</protein>
<reference evidence="2 3" key="1">
    <citation type="submission" date="2019-11" db="EMBL/GenBank/DDBJ databases">
        <authorList>
            <person name="Cao P."/>
        </authorList>
    </citation>
    <scope>NUCLEOTIDE SEQUENCE [LARGE SCALE GENOMIC DNA]</scope>
    <source>
        <strain evidence="2 3">NEAU-AAG5</strain>
    </source>
</reference>
<accession>A0A7K1LB15</accession>
<comment type="caution">
    <text evidence="2">The sequence shown here is derived from an EMBL/GenBank/DDBJ whole genome shotgun (WGS) entry which is preliminary data.</text>
</comment>
<dbReference type="RefSeq" id="WP_156220788.1">
    <property type="nucleotide sequence ID" value="NZ_WOFH01000015.1"/>
</dbReference>
<evidence type="ECO:0000313" key="2">
    <source>
        <dbReference type="EMBL" id="MUN41612.1"/>
    </source>
</evidence>
<keyword evidence="1" id="KW-1133">Transmembrane helix</keyword>
<evidence type="ECO:0000313" key="3">
    <source>
        <dbReference type="Proteomes" id="UP000432015"/>
    </source>
</evidence>
<dbReference type="Proteomes" id="UP000432015">
    <property type="component" value="Unassembled WGS sequence"/>
</dbReference>
<proteinExistence type="predicted"/>
<feature type="transmembrane region" description="Helical" evidence="1">
    <location>
        <begin position="40"/>
        <end position="59"/>
    </location>
</feature>
<name>A0A7K1LB15_9ACTN</name>
<dbReference type="AlphaFoldDB" id="A0A7K1LB15"/>
<keyword evidence="1" id="KW-0472">Membrane</keyword>
<keyword evidence="3" id="KW-1185">Reference proteome</keyword>
<sequence length="223" mass="24972">MGDVPEDDDGARHKADQELVEFLAAHGFAGPVYTRFAEEMAAYAIAVLTAWLHTGMIFVRCAEKGIKLPRPPMSAWSKDDQLELALETVAVATRSFQQRLRSGHWDPGKGASLRTYFIGHCTYQFPDTYKKWLRASEGLRSCADELDERWPDTRPGPEDLMADRDHADRALASLPDHNLRAALVLTTLGYNHAEIAELIGEGATARSVEGALYRFRRKRGERS</sequence>
<gene>
    <name evidence="2" type="ORF">GNZ18_34240</name>
</gene>
<keyword evidence="1" id="KW-0812">Transmembrane</keyword>
<organism evidence="2 3">
    <name type="scientific">Actinomadura litoris</name>
    <dbReference type="NCBI Taxonomy" id="2678616"/>
    <lineage>
        <taxon>Bacteria</taxon>
        <taxon>Bacillati</taxon>
        <taxon>Actinomycetota</taxon>
        <taxon>Actinomycetes</taxon>
        <taxon>Streptosporangiales</taxon>
        <taxon>Thermomonosporaceae</taxon>
        <taxon>Actinomadura</taxon>
    </lineage>
</organism>